<keyword evidence="2" id="KW-0472">Membrane</keyword>
<feature type="transmembrane region" description="Helical" evidence="2">
    <location>
        <begin position="195"/>
        <end position="217"/>
    </location>
</feature>
<sequence length="244" mass="24188">MTVPVALGLALVTGLVLFAATPAVLRRLPEPTDPAAPSAPSAPGVSPPPAAASAAGTDPDRKVPYAALATRAFAAVVAALGAVTALAAALLAPPATLPGWLVLATFGVLLAAVDARTTWLPLPLTRPAWAATAIALALGAVLGGADLLLRGLAGFVLAGAVFGAVWWFSRGGFGFGDVRYAPLVGAATASVDWSVLAWALVLGSLVGALVGVGRLALGRRGAFAYAPAILAGAYLAMLVAWLTT</sequence>
<feature type="transmembrane region" description="Helical" evidence="2">
    <location>
        <begin position="224"/>
        <end position="243"/>
    </location>
</feature>
<gene>
    <name evidence="3" type="ORF">GCM10022204_29480</name>
</gene>
<reference evidence="4" key="1">
    <citation type="journal article" date="2019" name="Int. J. Syst. Evol. Microbiol.">
        <title>The Global Catalogue of Microorganisms (GCM) 10K type strain sequencing project: providing services to taxonomists for standard genome sequencing and annotation.</title>
        <authorList>
            <consortium name="The Broad Institute Genomics Platform"/>
            <consortium name="The Broad Institute Genome Sequencing Center for Infectious Disease"/>
            <person name="Wu L."/>
            <person name="Ma J."/>
        </authorList>
    </citation>
    <scope>NUCLEOTIDE SEQUENCE [LARGE SCALE GENOMIC DNA]</scope>
    <source>
        <strain evidence="4">JCM 16548</strain>
    </source>
</reference>
<feature type="region of interest" description="Disordered" evidence="1">
    <location>
        <begin position="29"/>
        <end position="57"/>
    </location>
</feature>
<dbReference type="Proteomes" id="UP001500051">
    <property type="component" value="Unassembled WGS sequence"/>
</dbReference>
<keyword evidence="4" id="KW-1185">Reference proteome</keyword>
<evidence type="ECO:0000313" key="4">
    <source>
        <dbReference type="Proteomes" id="UP001500051"/>
    </source>
</evidence>
<feature type="transmembrane region" description="Helical" evidence="2">
    <location>
        <begin position="72"/>
        <end position="92"/>
    </location>
</feature>
<feature type="transmembrane region" description="Helical" evidence="2">
    <location>
        <begin position="152"/>
        <end position="169"/>
    </location>
</feature>
<proteinExistence type="predicted"/>
<feature type="compositionally biased region" description="Low complexity" evidence="1">
    <location>
        <begin position="33"/>
        <end position="44"/>
    </location>
</feature>
<evidence type="ECO:0000256" key="2">
    <source>
        <dbReference type="SAM" id="Phobius"/>
    </source>
</evidence>
<dbReference type="EMBL" id="BAAAYX010000013">
    <property type="protein sequence ID" value="GAA3709332.1"/>
    <property type="molecule type" value="Genomic_DNA"/>
</dbReference>
<feature type="transmembrane region" description="Helical" evidence="2">
    <location>
        <begin position="99"/>
        <end position="122"/>
    </location>
</feature>
<comment type="caution">
    <text evidence="3">The sequence shown here is derived from an EMBL/GenBank/DDBJ whole genome shotgun (WGS) entry which is preliminary data.</text>
</comment>
<evidence type="ECO:0000256" key="1">
    <source>
        <dbReference type="SAM" id="MobiDB-lite"/>
    </source>
</evidence>
<accession>A0ABP7DRJ8</accession>
<keyword evidence="2" id="KW-0812">Transmembrane</keyword>
<organism evidence="3 4">
    <name type="scientific">Microlunatus aurantiacus</name>
    <dbReference type="NCBI Taxonomy" id="446786"/>
    <lineage>
        <taxon>Bacteria</taxon>
        <taxon>Bacillati</taxon>
        <taxon>Actinomycetota</taxon>
        <taxon>Actinomycetes</taxon>
        <taxon>Propionibacteriales</taxon>
        <taxon>Propionibacteriaceae</taxon>
        <taxon>Microlunatus</taxon>
    </lineage>
</organism>
<name>A0ABP7DRJ8_9ACTN</name>
<evidence type="ECO:0008006" key="5">
    <source>
        <dbReference type="Google" id="ProtNLM"/>
    </source>
</evidence>
<dbReference type="RefSeq" id="WP_344813148.1">
    <property type="nucleotide sequence ID" value="NZ_BAAAYX010000013.1"/>
</dbReference>
<keyword evidence="2" id="KW-1133">Transmembrane helix</keyword>
<feature type="transmembrane region" description="Helical" evidence="2">
    <location>
        <begin position="128"/>
        <end position="145"/>
    </location>
</feature>
<protein>
    <recommendedName>
        <fullName evidence="5">Leader peptidase (Prepilin peptidase) / N-methyltransferase</fullName>
    </recommendedName>
</protein>
<evidence type="ECO:0000313" key="3">
    <source>
        <dbReference type="EMBL" id="GAA3709332.1"/>
    </source>
</evidence>